<evidence type="ECO:0000313" key="2">
    <source>
        <dbReference type="EMBL" id="KAH0548904.1"/>
    </source>
</evidence>
<protein>
    <submittedName>
        <fullName evidence="2">Uncharacterized protein</fullName>
    </submittedName>
</protein>
<accession>A0AAV7IES5</accession>
<dbReference type="EMBL" id="JAHXZJ010001864">
    <property type="protein sequence ID" value="KAH0548904.1"/>
    <property type="molecule type" value="Genomic_DNA"/>
</dbReference>
<evidence type="ECO:0000256" key="1">
    <source>
        <dbReference type="SAM" id="SignalP"/>
    </source>
</evidence>
<reference evidence="2 3" key="1">
    <citation type="journal article" date="2021" name="J. Hered.">
        <title>A chromosome-level genome assembly of the parasitoid wasp, Cotesia glomerata (Hymenoptera: Braconidae).</title>
        <authorList>
            <person name="Pinto B.J."/>
            <person name="Weis J.J."/>
            <person name="Gamble T."/>
            <person name="Ode P.J."/>
            <person name="Paul R."/>
            <person name="Zaspel J.M."/>
        </authorList>
    </citation>
    <scope>NUCLEOTIDE SEQUENCE [LARGE SCALE GENOMIC DNA]</scope>
    <source>
        <strain evidence="2">CgM1</strain>
    </source>
</reference>
<keyword evidence="3" id="KW-1185">Reference proteome</keyword>
<dbReference type="AlphaFoldDB" id="A0AAV7IES5"/>
<organism evidence="2 3">
    <name type="scientific">Cotesia glomerata</name>
    <name type="common">Lepidopteran parasitic wasp</name>
    <name type="synonym">Apanteles glomeratus</name>
    <dbReference type="NCBI Taxonomy" id="32391"/>
    <lineage>
        <taxon>Eukaryota</taxon>
        <taxon>Metazoa</taxon>
        <taxon>Ecdysozoa</taxon>
        <taxon>Arthropoda</taxon>
        <taxon>Hexapoda</taxon>
        <taxon>Insecta</taxon>
        <taxon>Pterygota</taxon>
        <taxon>Neoptera</taxon>
        <taxon>Endopterygota</taxon>
        <taxon>Hymenoptera</taxon>
        <taxon>Apocrita</taxon>
        <taxon>Ichneumonoidea</taxon>
        <taxon>Braconidae</taxon>
        <taxon>Microgastrinae</taxon>
        <taxon>Cotesia</taxon>
    </lineage>
</organism>
<comment type="caution">
    <text evidence="2">The sequence shown here is derived from an EMBL/GenBank/DDBJ whole genome shotgun (WGS) entry which is preliminary data.</text>
</comment>
<feature type="signal peptide" evidence="1">
    <location>
        <begin position="1"/>
        <end position="30"/>
    </location>
</feature>
<sequence>MITWKGRKKRRGLLVLKKLILLIISDCVSPYCQMRGEDIGCSTIVRLRLEGSRIENSPVLADNSGHRIFNTNTDTLESLGLIFCLVFVWCRLKVGVEKNLEVSGVPSTEYSGWLYNSMSRDQVRWPDISWTYKRVFYEFKDNTMTDANCVQSCLRNTTVHPVCISIHIRHLTSNILRVHISYHCALPLSNLFLCEASR</sequence>
<evidence type="ECO:0000313" key="3">
    <source>
        <dbReference type="Proteomes" id="UP000826195"/>
    </source>
</evidence>
<keyword evidence="1" id="KW-0732">Signal</keyword>
<feature type="chain" id="PRO_5043888317" evidence="1">
    <location>
        <begin position="31"/>
        <end position="198"/>
    </location>
</feature>
<proteinExistence type="predicted"/>
<gene>
    <name evidence="2" type="ORF">KQX54_004169</name>
</gene>
<dbReference type="Proteomes" id="UP000826195">
    <property type="component" value="Unassembled WGS sequence"/>
</dbReference>
<name>A0AAV7IES5_COTGL</name>